<protein>
    <recommendedName>
        <fullName evidence="5">Purine transport regulator</fullName>
    </recommendedName>
</protein>
<name>A0A0R1Q2P5_9LACO</name>
<dbReference type="PANTHER" id="PTHR33744">
    <property type="entry name" value="CARBOHYDRATE DIACID REGULATOR"/>
    <property type="match status" value="1"/>
</dbReference>
<evidence type="ECO:0000313" key="4">
    <source>
        <dbReference type="Proteomes" id="UP000051155"/>
    </source>
</evidence>
<dbReference type="OrthoDB" id="142218at2"/>
<dbReference type="Pfam" id="PF13556">
    <property type="entry name" value="HTH_30"/>
    <property type="match status" value="1"/>
</dbReference>
<dbReference type="RefSeq" id="WP_057737625.1">
    <property type="nucleotide sequence ID" value="NZ_AZEG01000016.1"/>
</dbReference>
<comment type="caution">
    <text evidence="3">The sequence shown here is derived from an EMBL/GenBank/DDBJ whole genome shotgun (WGS) entry which is preliminary data.</text>
</comment>
<dbReference type="PANTHER" id="PTHR33744:SF1">
    <property type="entry name" value="DNA-BINDING TRANSCRIPTIONAL ACTIVATOR ADER"/>
    <property type="match status" value="1"/>
</dbReference>
<evidence type="ECO:0000259" key="1">
    <source>
        <dbReference type="Pfam" id="PF07905"/>
    </source>
</evidence>
<dbReference type="Gene3D" id="1.10.10.2840">
    <property type="entry name" value="PucR C-terminal helix-turn-helix domain"/>
    <property type="match status" value="1"/>
</dbReference>
<dbReference type="Pfam" id="PF07905">
    <property type="entry name" value="PucR"/>
    <property type="match status" value="1"/>
</dbReference>
<gene>
    <name evidence="3" type="ORF">FD20_GL000676</name>
</gene>
<keyword evidence="4" id="KW-1185">Reference proteome</keyword>
<dbReference type="STRING" id="1423812.FD20_GL000676"/>
<evidence type="ECO:0000259" key="2">
    <source>
        <dbReference type="Pfam" id="PF13556"/>
    </source>
</evidence>
<dbReference type="InterPro" id="IPR012914">
    <property type="entry name" value="PucR_dom"/>
</dbReference>
<evidence type="ECO:0008006" key="5">
    <source>
        <dbReference type="Google" id="ProtNLM"/>
    </source>
</evidence>
<dbReference type="InterPro" id="IPR025736">
    <property type="entry name" value="PucR_C-HTH_dom"/>
</dbReference>
<accession>A0A0R1Q2P5</accession>
<feature type="domain" description="PucR C-terminal helix-turn-helix" evidence="2">
    <location>
        <begin position="457"/>
        <end position="515"/>
    </location>
</feature>
<evidence type="ECO:0000313" key="3">
    <source>
        <dbReference type="EMBL" id="KRL37076.1"/>
    </source>
</evidence>
<dbReference type="AlphaFoldDB" id="A0A0R1Q2P5"/>
<dbReference type="PATRIC" id="fig|1423812.3.peg.735"/>
<organism evidence="3 4">
    <name type="scientific">Liquorilactobacillus uvarum DSM 19971</name>
    <dbReference type="NCBI Taxonomy" id="1423812"/>
    <lineage>
        <taxon>Bacteria</taxon>
        <taxon>Bacillati</taxon>
        <taxon>Bacillota</taxon>
        <taxon>Bacilli</taxon>
        <taxon>Lactobacillales</taxon>
        <taxon>Lactobacillaceae</taxon>
        <taxon>Liquorilactobacillus</taxon>
    </lineage>
</organism>
<feature type="domain" description="Purine catabolism PurC-like" evidence="1">
    <location>
        <begin position="5"/>
        <end position="122"/>
    </location>
</feature>
<reference evidence="3 4" key="1">
    <citation type="journal article" date="2015" name="Genome Announc.">
        <title>Expanding the biotechnology potential of lactobacilli through comparative genomics of 213 strains and associated genera.</title>
        <authorList>
            <person name="Sun Z."/>
            <person name="Harris H.M."/>
            <person name="McCann A."/>
            <person name="Guo C."/>
            <person name="Argimon S."/>
            <person name="Zhang W."/>
            <person name="Yang X."/>
            <person name="Jeffery I.B."/>
            <person name="Cooney J.C."/>
            <person name="Kagawa T.F."/>
            <person name="Liu W."/>
            <person name="Song Y."/>
            <person name="Salvetti E."/>
            <person name="Wrobel A."/>
            <person name="Rasinkangas P."/>
            <person name="Parkhill J."/>
            <person name="Rea M.C."/>
            <person name="O'Sullivan O."/>
            <person name="Ritari J."/>
            <person name="Douillard F.P."/>
            <person name="Paul Ross R."/>
            <person name="Yang R."/>
            <person name="Briner A.E."/>
            <person name="Felis G.E."/>
            <person name="de Vos W.M."/>
            <person name="Barrangou R."/>
            <person name="Klaenhammer T.R."/>
            <person name="Caufield P.W."/>
            <person name="Cui Y."/>
            <person name="Zhang H."/>
            <person name="O'Toole P.W."/>
        </authorList>
    </citation>
    <scope>NUCLEOTIDE SEQUENCE [LARGE SCALE GENOMIC DNA]</scope>
    <source>
        <strain evidence="3 4">DSM 19971</strain>
    </source>
</reference>
<dbReference type="EMBL" id="AZEG01000016">
    <property type="protein sequence ID" value="KRL37076.1"/>
    <property type="molecule type" value="Genomic_DNA"/>
</dbReference>
<proteinExistence type="predicted"/>
<dbReference type="Proteomes" id="UP000051155">
    <property type="component" value="Unassembled WGS sequence"/>
</dbReference>
<dbReference type="InterPro" id="IPR042070">
    <property type="entry name" value="PucR_C-HTH_sf"/>
</dbReference>
<dbReference type="InterPro" id="IPR051448">
    <property type="entry name" value="CdaR-like_regulators"/>
</dbReference>
<sequence>MKLSELLEQPQFSRIKIANKHPNLDVNVITIGMMEAPDIANFVVPGQLLVTTGFHFKNNLAALDKLVRIMSGKKAAAIGIKHHRYFDEIPQQILDTADKFKFTILLLPEDIGLSVIVRDLLHTVLEQQTDQLTNVMQQSLSLSKFILTGRSDNEILTKISGLIDCNVLLINSYGRLIAKSLNSMIDTRLFHYTSNKLDIININEPLTLWNRYLLYPLKSTSNLTKRFLIFELSSIDDSEQRLLIENIINLLSLENMKVQINLSDSRMRENEIFTTILNQNMSKNVIASNLKLNGINTTNNYQAFAVDELISSKAYNHTTVMHQLSNLIYWYYGKFETKIIITYQDFKTFVLVPATPNLKTELAKLQTFLLKNSTSTDIRIGFTSYEHKLINVKKLFSEAGEALFLAKHDDKHEPNEFRPKHVSDLLQLLPPKETNIFVNYVLEPIFKIKNTEEREQLLDVAEQYFLENRSISKAAQSLFIHRNTAVYRLKKVEKLLSINFKNPRETEQLQLAIRLYMLNKTNM</sequence>